<protein>
    <recommendedName>
        <fullName evidence="5">RING-type domain-containing protein</fullName>
    </recommendedName>
</protein>
<dbReference type="SMART" id="SM00184">
    <property type="entry name" value="RING"/>
    <property type="match status" value="1"/>
</dbReference>
<evidence type="ECO:0000313" key="6">
    <source>
        <dbReference type="EMBL" id="CAA7028690.1"/>
    </source>
</evidence>
<comment type="caution">
    <text evidence="6">The sequence shown here is derived from an EMBL/GenBank/DDBJ whole genome shotgun (WGS) entry which is preliminary data.</text>
</comment>
<dbReference type="PROSITE" id="PS50089">
    <property type="entry name" value="ZF_RING_2"/>
    <property type="match status" value="1"/>
</dbReference>
<dbReference type="Pfam" id="PF13639">
    <property type="entry name" value="zf-RING_2"/>
    <property type="match status" value="1"/>
</dbReference>
<dbReference type="PANTHER" id="PTHR45931:SF13">
    <property type="entry name" value="GENOME ASSEMBLY, CHROMOSOME: A05"/>
    <property type="match status" value="1"/>
</dbReference>
<name>A0A6D2IQB3_9BRAS</name>
<evidence type="ECO:0000313" key="7">
    <source>
        <dbReference type="Proteomes" id="UP000467841"/>
    </source>
</evidence>
<dbReference type="GO" id="GO:0061630">
    <property type="term" value="F:ubiquitin protein ligase activity"/>
    <property type="evidence" value="ECO:0007669"/>
    <property type="project" value="TreeGrafter"/>
</dbReference>
<dbReference type="InterPro" id="IPR013083">
    <property type="entry name" value="Znf_RING/FYVE/PHD"/>
</dbReference>
<keyword evidence="3" id="KW-0862">Zinc</keyword>
<evidence type="ECO:0000259" key="5">
    <source>
        <dbReference type="PROSITE" id="PS50089"/>
    </source>
</evidence>
<dbReference type="EMBL" id="CACVBM020001072">
    <property type="protein sequence ID" value="CAA7028690.1"/>
    <property type="molecule type" value="Genomic_DNA"/>
</dbReference>
<keyword evidence="2 4" id="KW-0863">Zinc-finger</keyword>
<sequence length="209" mass="24371">MKPTTILNLKTQEESKSMWEQLNCLANEERLNRDHVDRARPLLTQHVSNVIFESANYSPDWALSIYMTFKTTPPITIEERRRRAEEAIRHGRRLYGLLLQASRRALEEPESLDEITTYVQFRPASKVFVESLSRKVYKKTTSTSSSDICTICLDEFKTRERVVKLPCGHEFDDSCILEWFSANHVCPLCRYELPRENQVKRALEFGLGI</sequence>
<keyword evidence="1" id="KW-0479">Metal-binding</keyword>
<dbReference type="PANTHER" id="PTHR45931">
    <property type="entry name" value="SI:CH211-59O9.10"/>
    <property type="match status" value="1"/>
</dbReference>
<evidence type="ECO:0000256" key="1">
    <source>
        <dbReference type="ARBA" id="ARBA00022723"/>
    </source>
</evidence>
<dbReference type="AlphaFoldDB" id="A0A6D2IQB3"/>
<evidence type="ECO:0000256" key="2">
    <source>
        <dbReference type="ARBA" id="ARBA00022771"/>
    </source>
</evidence>
<dbReference type="GO" id="GO:0008270">
    <property type="term" value="F:zinc ion binding"/>
    <property type="evidence" value="ECO:0007669"/>
    <property type="project" value="UniProtKB-KW"/>
</dbReference>
<reference evidence="6" key="1">
    <citation type="submission" date="2020-01" db="EMBL/GenBank/DDBJ databases">
        <authorList>
            <person name="Mishra B."/>
        </authorList>
    </citation>
    <scope>NUCLEOTIDE SEQUENCE [LARGE SCALE GENOMIC DNA]</scope>
</reference>
<dbReference type="Proteomes" id="UP000467841">
    <property type="component" value="Unassembled WGS sequence"/>
</dbReference>
<gene>
    <name evidence="6" type="ORF">MERR_LOCUS15925</name>
</gene>
<evidence type="ECO:0000256" key="4">
    <source>
        <dbReference type="PROSITE-ProRule" id="PRU00175"/>
    </source>
</evidence>
<dbReference type="InterPro" id="IPR001841">
    <property type="entry name" value="Znf_RING"/>
</dbReference>
<proteinExistence type="predicted"/>
<keyword evidence="7" id="KW-1185">Reference proteome</keyword>
<dbReference type="GO" id="GO:0005634">
    <property type="term" value="C:nucleus"/>
    <property type="evidence" value="ECO:0007669"/>
    <property type="project" value="TreeGrafter"/>
</dbReference>
<dbReference type="CDD" id="cd16454">
    <property type="entry name" value="RING-H2_PA-TM-RING"/>
    <property type="match status" value="1"/>
</dbReference>
<dbReference type="GO" id="GO:0006511">
    <property type="term" value="P:ubiquitin-dependent protein catabolic process"/>
    <property type="evidence" value="ECO:0007669"/>
    <property type="project" value="TreeGrafter"/>
</dbReference>
<dbReference type="Gene3D" id="3.30.40.10">
    <property type="entry name" value="Zinc/RING finger domain, C3HC4 (zinc finger)"/>
    <property type="match status" value="1"/>
</dbReference>
<dbReference type="SUPFAM" id="SSF57850">
    <property type="entry name" value="RING/U-box"/>
    <property type="match status" value="1"/>
</dbReference>
<dbReference type="InterPro" id="IPR051834">
    <property type="entry name" value="RING_finger_E3_ligase"/>
</dbReference>
<accession>A0A6D2IQB3</accession>
<dbReference type="OrthoDB" id="4348522at2759"/>
<organism evidence="6 7">
    <name type="scientific">Microthlaspi erraticum</name>
    <dbReference type="NCBI Taxonomy" id="1685480"/>
    <lineage>
        <taxon>Eukaryota</taxon>
        <taxon>Viridiplantae</taxon>
        <taxon>Streptophyta</taxon>
        <taxon>Embryophyta</taxon>
        <taxon>Tracheophyta</taxon>
        <taxon>Spermatophyta</taxon>
        <taxon>Magnoliopsida</taxon>
        <taxon>eudicotyledons</taxon>
        <taxon>Gunneridae</taxon>
        <taxon>Pentapetalae</taxon>
        <taxon>rosids</taxon>
        <taxon>malvids</taxon>
        <taxon>Brassicales</taxon>
        <taxon>Brassicaceae</taxon>
        <taxon>Coluteocarpeae</taxon>
        <taxon>Microthlaspi</taxon>
    </lineage>
</organism>
<evidence type="ECO:0000256" key="3">
    <source>
        <dbReference type="ARBA" id="ARBA00022833"/>
    </source>
</evidence>
<feature type="domain" description="RING-type" evidence="5">
    <location>
        <begin position="149"/>
        <end position="190"/>
    </location>
</feature>